<name>A0A0D1YWF1_9EURO</name>
<dbReference type="EMBL" id="KN846953">
    <property type="protein sequence ID" value="KIV79158.1"/>
    <property type="molecule type" value="Genomic_DNA"/>
</dbReference>
<evidence type="ECO:0000313" key="3">
    <source>
        <dbReference type="Proteomes" id="UP000053599"/>
    </source>
</evidence>
<dbReference type="Proteomes" id="UP000053599">
    <property type="component" value="Unassembled WGS sequence"/>
</dbReference>
<gene>
    <name evidence="2" type="ORF">PV11_06736</name>
</gene>
<dbReference type="AlphaFoldDB" id="A0A0D1YWF1"/>
<organism evidence="2 3">
    <name type="scientific">Exophiala sideris</name>
    <dbReference type="NCBI Taxonomy" id="1016849"/>
    <lineage>
        <taxon>Eukaryota</taxon>
        <taxon>Fungi</taxon>
        <taxon>Dikarya</taxon>
        <taxon>Ascomycota</taxon>
        <taxon>Pezizomycotina</taxon>
        <taxon>Eurotiomycetes</taxon>
        <taxon>Chaetothyriomycetidae</taxon>
        <taxon>Chaetothyriales</taxon>
        <taxon>Herpotrichiellaceae</taxon>
        <taxon>Exophiala</taxon>
    </lineage>
</organism>
<evidence type="ECO:0000256" key="1">
    <source>
        <dbReference type="SAM" id="SignalP"/>
    </source>
</evidence>
<evidence type="ECO:0000313" key="2">
    <source>
        <dbReference type="EMBL" id="KIV79158.1"/>
    </source>
</evidence>
<protein>
    <submittedName>
        <fullName evidence="2">Uncharacterized protein</fullName>
    </submittedName>
</protein>
<dbReference type="HOGENOM" id="CLU_2413282_0_0_1"/>
<proteinExistence type="predicted"/>
<dbReference type="OrthoDB" id="10411855at2759"/>
<sequence>MPSRISIIMLFLSMIISALALPLQLQNYLSGGRSLPAWAQEVKPASLYHNLHSDTALPVSFKIDGPATEATSALPSAPTSLLPWLQSAG</sequence>
<reference evidence="2 3" key="1">
    <citation type="submission" date="2015-01" db="EMBL/GenBank/DDBJ databases">
        <title>The Genome Sequence of Exophiala sideris CBS121828.</title>
        <authorList>
            <consortium name="The Broad Institute Genomics Platform"/>
            <person name="Cuomo C."/>
            <person name="de Hoog S."/>
            <person name="Gorbushina A."/>
            <person name="Stielow B."/>
            <person name="Teixiera M."/>
            <person name="Abouelleil A."/>
            <person name="Chapman S.B."/>
            <person name="Priest M."/>
            <person name="Young S.K."/>
            <person name="Wortman J."/>
            <person name="Nusbaum C."/>
            <person name="Birren B."/>
        </authorList>
    </citation>
    <scope>NUCLEOTIDE SEQUENCE [LARGE SCALE GENOMIC DNA]</scope>
    <source>
        <strain evidence="2 3">CBS 121828</strain>
    </source>
</reference>
<feature type="signal peptide" evidence="1">
    <location>
        <begin position="1"/>
        <end position="20"/>
    </location>
</feature>
<accession>A0A0D1YWF1</accession>
<keyword evidence="1" id="KW-0732">Signal</keyword>
<feature type="chain" id="PRO_5002247324" evidence="1">
    <location>
        <begin position="21"/>
        <end position="89"/>
    </location>
</feature>